<protein>
    <recommendedName>
        <fullName evidence="3">GAF domain-containing protein</fullName>
    </recommendedName>
</protein>
<dbReference type="EMBL" id="GL945479">
    <property type="protein sequence ID" value="EGO00321.1"/>
    <property type="molecule type" value="Genomic_DNA"/>
</dbReference>
<name>F8PWJ7_SERL3</name>
<dbReference type="AlphaFoldDB" id="F8PWJ7"/>
<dbReference type="PANTHER" id="PTHR21021:SF15">
    <property type="entry name" value="FREE METHIONINE-R-SULFOXIDE REDUCTASE"/>
    <property type="match status" value="1"/>
</dbReference>
<keyword evidence="2" id="KW-1185">Reference proteome</keyword>
<dbReference type="PANTHER" id="PTHR21021">
    <property type="entry name" value="GAF/PUTATIVE CYTOSKELETAL PROTEIN"/>
    <property type="match status" value="1"/>
</dbReference>
<dbReference type="SUPFAM" id="SSF55781">
    <property type="entry name" value="GAF domain-like"/>
    <property type="match status" value="1"/>
</dbReference>
<evidence type="ECO:0000313" key="2">
    <source>
        <dbReference type="Proteomes" id="UP000008063"/>
    </source>
</evidence>
<accession>F8PWJ7</accession>
<dbReference type="InterPro" id="IPR051330">
    <property type="entry name" value="Phosphatase_reg/MetRdx"/>
</dbReference>
<dbReference type="GO" id="GO:0005829">
    <property type="term" value="C:cytosol"/>
    <property type="evidence" value="ECO:0007669"/>
    <property type="project" value="TreeGrafter"/>
</dbReference>
<dbReference type="OrthoDB" id="15735at2759"/>
<dbReference type="OMA" id="GRRVNWA"/>
<sequence>MPHADSSLVPSSITSKTEFWAHVHGQLASLLSGQRHWVTNLANASSMVYSSLLAFTAHFGSGSQAVNWCGETATHQSRLPSRYDTTIADCNQCALTGFYLNSSLFPVPRFLGQDGSDNNSAAADASRLLLGPFCGKPACQFINISPGKARGVCADAYLQRRTILVPEVDLYPGHIACDGETKSEIVCPLIFKKGDKEIMLGVLDLDCLAVSGFCEEDKEGLEKIAALVVSACDW</sequence>
<dbReference type="Proteomes" id="UP000008063">
    <property type="component" value="Unassembled WGS sequence"/>
</dbReference>
<proteinExistence type="predicted"/>
<gene>
    <name evidence="1" type="ORF">SERLA73DRAFT_53481</name>
</gene>
<dbReference type="Gene3D" id="3.30.450.40">
    <property type="match status" value="1"/>
</dbReference>
<dbReference type="HOGENOM" id="CLU_077738_1_0_1"/>
<evidence type="ECO:0000313" key="1">
    <source>
        <dbReference type="EMBL" id="EGO00321.1"/>
    </source>
</evidence>
<dbReference type="GO" id="GO:0033745">
    <property type="term" value="F:L-methionine-(R)-S-oxide reductase activity"/>
    <property type="evidence" value="ECO:0007669"/>
    <property type="project" value="TreeGrafter"/>
</dbReference>
<reference evidence="2" key="1">
    <citation type="journal article" date="2011" name="Science">
        <title>The plant cell wall-decomposing machinery underlies the functional diversity of forest fungi.</title>
        <authorList>
            <person name="Eastwood D.C."/>
            <person name="Floudas D."/>
            <person name="Binder M."/>
            <person name="Majcherczyk A."/>
            <person name="Schneider P."/>
            <person name="Aerts A."/>
            <person name="Asiegbu F.O."/>
            <person name="Baker S.E."/>
            <person name="Barry K."/>
            <person name="Bendiksby M."/>
            <person name="Blumentritt M."/>
            <person name="Coutinho P.M."/>
            <person name="Cullen D."/>
            <person name="de Vries R.P."/>
            <person name="Gathman A."/>
            <person name="Goodell B."/>
            <person name="Henrissat B."/>
            <person name="Ihrmark K."/>
            <person name="Kauserud H."/>
            <person name="Kohler A."/>
            <person name="LaButti K."/>
            <person name="Lapidus A."/>
            <person name="Lavin J.L."/>
            <person name="Lee Y.-H."/>
            <person name="Lindquist E."/>
            <person name="Lilly W."/>
            <person name="Lucas S."/>
            <person name="Morin E."/>
            <person name="Murat C."/>
            <person name="Oguiza J.A."/>
            <person name="Park J."/>
            <person name="Pisabarro A.G."/>
            <person name="Riley R."/>
            <person name="Rosling A."/>
            <person name="Salamov A."/>
            <person name="Schmidt O."/>
            <person name="Schmutz J."/>
            <person name="Skrede I."/>
            <person name="Stenlid J."/>
            <person name="Wiebenga A."/>
            <person name="Xie X."/>
            <person name="Kuees U."/>
            <person name="Hibbett D.S."/>
            <person name="Hoffmeister D."/>
            <person name="Hoegberg N."/>
            <person name="Martin F."/>
            <person name="Grigoriev I.V."/>
            <person name="Watkinson S.C."/>
        </authorList>
    </citation>
    <scope>NUCLEOTIDE SEQUENCE [LARGE SCALE GENOMIC DNA]</scope>
    <source>
        <strain evidence="2">strain S7.3</strain>
    </source>
</reference>
<evidence type="ECO:0008006" key="3">
    <source>
        <dbReference type="Google" id="ProtNLM"/>
    </source>
</evidence>
<dbReference type="InterPro" id="IPR029016">
    <property type="entry name" value="GAF-like_dom_sf"/>
</dbReference>
<dbReference type="InParanoid" id="F8PWJ7"/>
<dbReference type="STRING" id="936435.F8PWJ7"/>
<organism evidence="2">
    <name type="scientific">Serpula lacrymans var. lacrymans (strain S7.3)</name>
    <name type="common">Dry rot fungus</name>
    <dbReference type="NCBI Taxonomy" id="936435"/>
    <lineage>
        <taxon>Eukaryota</taxon>
        <taxon>Fungi</taxon>
        <taxon>Dikarya</taxon>
        <taxon>Basidiomycota</taxon>
        <taxon>Agaricomycotina</taxon>
        <taxon>Agaricomycetes</taxon>
        <taxon>Agaricomycetidae</taxon>
        <taxon>Boletales</taxon>
        <taxon>Coniophorineae</taxon>
        <taxon>Serpulaceae</taxon>
        <taxon>Serpula</taxon>
    </lineage>
</organism>